<gene>
    <name evidence="10" type="primary">RvY_13027-1</name>
    <name evidence="10" type="synonym">RvY_13027.1</name>
    <name evidence="10" type="ORF">RvY_13027</name>
</gene>
<dbReference type="PANTHER" id="PTHR43220:SF21">
    <property type="entry name" value="TRANSMEMBRANE PROTEIN 41A"/>
    <property type="match status" value="1"/>
</dbReference>
<dbReference type="STRING" id="947166.A0A1D1VU19"/>
<dbReference type="InterPro" id="IPR045014">
    <property type="entry name" value="TM41A/B"/>
</dbReference>
<comment type="subcellular location">
    <subcellularLocation>
        <location evidence="1">Membrane</location>
        <topology evidence="1">Multi-pass membrane protein</topology>
    </subcellularLocation>
</comment>
<dbReference type="InterPro" id="IPR032816">
    <property type="entry name" value="VTT_dom"/>
</dbReference>
<keyword evidence="3 8" id="KW-0732">Signal</keyword>
<dbReference type="OrthoDB" id="3364966at2759"/>
<evidence type="ECO:0000256" key="4">
    <source>
        <dbReference type="ARBA" id="ARBA00022989"/>
    </source>
</evidence>
<keyword evidence="2 7" id="KW-0812">Transmembrane</keyword>
<name>A0A1D1VU19_RAMVA</name>
<dbReference type="Pfam" id="PF09335">
    <property type="entry name" value="VTT_dom"/>
    <property type="match status" value="1"/>
</dbReference>
<feature type="signal peptide" evidence="8">
    <location>
        <begin position="1"/>
        <end position="16"/>
    </location>
</feature>
<sequence length="270" mass="30105">MASIVYLPVIFTLCTAGLFLLGKSAPELEAGERLNLQFPKSFTDLKAVTTLLSEYKREHYFYVLCLFCSAFLWKQSFGIPGSASLNLAAGALFGTVVGFPLVCVLTATGATLCYTLSYLFGRKPIAKYFSSKLNWFRAKVQSHSQNLTYYLLFLRLFPASPNWFLNIASPHIGIPVHKFFLTVLLGLMPYNFVCVQSGSILGELESFSDIFTWTRMFQLAMIACVALIPSLYLKKYNKSSVTAKAENSAQTDAKAKISFQTEVYATERSL</sequence>
<feature type="transmembrane region" description="Helical" evidence="7">
    <location>
        <begin position="87"/>
        <end position="120"/>
    </location>
</feature>
<proteinExistence type="inferred from homology"/>
<organism evidence="10 11">
    <name type="scientific">Ramazzottius varieornatus</name>
    <name type="common">Water bear</name>
    <name type="synonym">Tardigrade</name>
    <dbReference type="NCBI Taxonomy" id="947166"/>
    <lineage>
        <taxon>Eukaryota</taxon>
        <taxon>Metazoa</taxon>
        <taxon>Ecdysozoa</taxon>
        <taxon>Tardigrada</taxon>
        <taxon>Eutardigrada</taxon>
        <taxon>Parachela</taxon>
        <taxon>Hypsibioidea</taxon>
        <taxon>Ramazzottiidae</taxon>
        <taxon>Ramazzottius</taxon>
    </lineage>
</organism>
<evidence type="ECO:0000256" key="8">
    <source>
        <dbReference type="SAM" id="SignalP"/>
    </source>
</evidence>
<evidence type="ECO:0000313" key="11">
    <source>
        <dbReference type="Proteomes" id="UP000186922"/>
    </source>
</evidence>
<keyword evidence="4 7" id="KW-1133">Transmembrane helix</keyword>
<reference evidence="10 11" key="1">
    <citation type="journal article" date="2016" name="Nat. Commun.">
        <title>Extremotolerant tardigrade genome and improved radiotolerance of human cultured cells by tardigrade-unique protein.</title>
        <authorList>
            <person name="Hashimoto T."/>
            <person name="Horikawa D.D."/>
            <person name="Saito Y."/>
            <person name="Kuwahara H."/>
            <person name="Kozuka-Hata H."/>
            <person name="Shin-I T."/>
            <person name="Minakuchi Y."/>
            <person name="Ohishi K."/>
            <person name="Motoyama A."/>
            <person name="Aizu T."/>
            <person name="Enomoto A."/>
            <person name="Kondo K."/>
            <person name="Tanaka S."/>
            <person name="Hara Y."/>
            <person name="Koshikawa S."/>
            <person name="Sagara H."/>
            <person name="Miura T."/>
            <person name="Yokobori S."/>
            <person name="Miyagawa K."/>
            <person name="Suzuki Y."/>
            <person name="Kubo T."/>
            <person name="Oyama M."/>
            <person name="Kohara Y."/>
            <person name="Fujiyama A."/>
            <person name="Arakawa K."/>
            <person name="Katayama T."/>
            <person name="Toyoda A."/>
            <person name="Kunieda T."/>
        </authorList>
    </citation>
    <scope>NUCLEOTIDE SEQUENCE [LARGE SCALE GENOMIC DNA]</scope>
    <source>
        <strain evidence="10 11">YOKOZUNA-1</strain>
    </source>
</reference>
<evidence type="ECO:0000256" key="1">
    <source>
        <dbReference type="ARBA" id="ARBA00004141"/>
    </source>
</evidence>
<evidence type="ECO:0000256" key="3">
    <source>
        <dbReference type="ARBA" id="ARBA00022729"/>
    </source>
</evidence>
<feature type="domain" description="VTT" evidence="9">
    <location>
        <begin position="80"/>
        <end position="199"/>
    </location>
</feature>
<feature type="transmembrane region" description="Helical" evidence="7">
    <location>
        <begin position="179"/>
        <end position="201"/>
    </location>
</feature>
<evidence type="ECO:0000259" key="9">
    <source>
        <dbReference type="Pfam" id="PF09335"/>
    </source>
</evidence>
<evidence type="ECO:0000256" key="2">
    <source>
        <dbReference type="ARBA" id="ARBA00022692"/>
    </source>
</evidence>
<dbReference type="GO" id="GO:0016020">
    <property type="term" value="C:membrane"/>
    <property type="evidence" value="ECO:0007669"/>
    <property type="project" value="UniProtKB-SubCell"/>
</dbReference>
<keyword evidence="11" id="KW-1185">Reference proteome</keyword>
<evidence type="ECO:0000256" key="5">
    <source>
        <dbReference type="ARBA" id="ARBA00023136"/>
    </source>
</evidence>
<protein>
    <recommendedName>
        <fullName evidence="9">VTT domain-containing protein</fullName>
    </recommendedName>
</protein>
<feature type="chain" id="PRO_5008898853" description="VTT domain-containing protein" evidence="8">
    <location>
        <begin position="17"/>
        <end position="270"/>
    </location>
</feature>
<feature type="transmembrane region" description="Helical" evidence="7">
    <location>
        <begin position="59"/>
        <end position="75"/>
    </location>
</feature>
<dbReference type="AlphaFoldDB" id="A0A1D1VU19"/>
<comment type="similarity">
    <text evidence="6">Belongs to the TMEM41 family.</text>
</comment>
<keyword evidence="5 7" id="KW-0472">Membrane</keyword>
<dbReference type="EMBL" id="BDGG01000008">
    <property type="protein sequence ID" value="GAV02464.1"/>
    <property type="molecule type" value="Genomic_DNA"/>
</dbReference>
<evidence type="ECO:0000256" key="7">
    <source>
        <dbReference type="SAM" id="Phobius"/>
    </source>
</evidence>
<evidence type="ECO:0000256" key="6">
    <source>
        <dbReference type="ARBA" id="ARBA00025797"/>
    </source>
</evidence>
<feature type="transmembrane region" description="Helical" evidence="7">
    <location>
        <begin position="213"/>
        <end position="233"/>
    </location>
</feature>
<dbReference type="PANTHER" id="PTHR43220">
    <property type="match status" value="1"/>
</dbReference>
<accession>A0A1D1VU19</accession>
<comment type="caution">
    <text evidence="10">The sequence shown here is derived from an EMBL/GenBank/DDBJ whole genome shotgun (WGS) entry which is preliminary data.</text>
</comment>
<evidence type="ECO:0000313" key="10">
    <source>
        <dbReference type="EMBL" id="GAV02464.1"/>
    </source>
</evidence>
<dbReference type="Proteomes" id="UP000186922">
    <property type="component" value="Unassembled WGS sequence"/>
</dbReference>